<dbReference type="EMBL" id="WELI01000005">
    <property type="protein sequence ID" value="KAB7730301.1"/>
    <property type="molecule type" value="Genomic_DNA"/>
</dbReference>
<keyword evidence="3 4" id="KW-0443">Lipid metabolism</keyword>
<name>A0A7J5TZ26_9BACT</name>
<feature type="active site" description="Proton acceptor" evidence="4">
    <location>
        <position position="202"/>
    </location>
</feature>
<sequence length="319" mass="35198">MIDNPNPPGPKRADMHPDPTVHKALVLGGGSLKGAFQAGAVLAILETGFQPDAIYGISVGSLNATFLANEVARQEKETGQINWPKAGRALMEFWIRNITRPEDVAVERSRFRTGYNTLLSRFDGFLDNSPIKNLIRQTIDLDQLRGGSVHVKVGAVDILNGDMVYADAHDEHFLDYVFASSALPFLMPAVQIGGDHRKAFMDGGLREVAPLRVAIEDGARQIVGVACHAKRIPGEAINYRGLLTLIERVKDITVNQLVNNDIAWAERYADRERLRGHPIDLMMIRPVDPLHLDLFQFTSDDISRLVVEGYKVATAALKS</sequence>
<comment type="caution">
    <text evidence="4">Lacks conserved residue(s) required for the propagation of feature annotation.</text>
</comment>
<dbReference type="GO" id="GO:0016042">
    <property type="term" value="P:lipid catabolic process"/>
    <property type="evidence" value="ECO:0007669"/>
    <property type="project" value="UniProtKB-UniRule"/>
</dbReference>
<dbReference type="PROSITE" id="PS51635">
    <property type="entry name" value="PNPLA"/>
    <property type="match status" value="1"/>
</dbReference>
<feature type="domain" description="PNPLA" evidence="5">
    <location>
        <begin position="25"/>
        <end position="215"/>
    </location>
</feature>
<evidence type="ECO:0000256" key="2">
    <source>
        <dbReference type="ARBA" id="ARBA00022963"/>
    </source>
</evidence>
<dbReference type="AlphaFoldDB" id="A0A7J5TZ26"/>
<comment type="caution">
    <text evidence="6">The sequence shown here is derived from an EMBL/GenBank/DDBJ whole genome shotgun (WGS) entry which is preliminary data.</text>
</comment>
<evidence type="ECO:0000256" key="4">
    <source>
        <dbReference type="PROSITE-ProRule" id="PRU01161"/>
    </source>
</evidence>
<evidence type="ECO:0000313" key="6">
    <source>
        <dbReference type="EMBL" id="KAB7730301.1"/>
    </source>
</evidence>
<keyword evidence="1 4" id="KW-0378">Hydrolase</keyword>
<protein>
    <submittedName>
        <fullName evidence="6">Patatin</fullName>
    </submittedName>
</protein>
<feature type="short sequence motif" description="DGA/G" evidence="4">
    <location>
        <begin position="202"/>
        <end position="204"/>
    </location>
</feature>
<reference evidence="6 7" key="1">
    <citation type="submission" date="2019-10" db="EMBL/GenBank/DDBJ databases">
        <title>Rudanella paleaurantiibacter sp. nov., isolated from sludge.</title>
        <authorList>
            <person name="Xu S.Q."/>
        </authorList>
    </citation>
    <scope>NUCLEOTIDE SEQUENCE [LARGE SCALE GENOMIC DNA]</scope>
    <source>
        <strain evidence="6 7">HX-22-17</strain>
    </source>
</reference>
<dbReference type="SUPFAM" id="SSF52151">
    <property type="entry name" value="FabD/lysophospholipase-like"/>
    <property type="match status" value="1"/>
</dbReference>
<dbReference type="GO" id="GO:0016787">
    <property type="term" value="F:hydrolase activity"/>
    <property type="evidence" value="ECO:0007669"/>
    <property type="project" value="UniProtKB-UniRule"/>
</dbReference>
<feature type="short sequence motif" description="GXSXG" evidence="4">
    <location>
        <begin position="56"/>
        <end position="60"/>
    </location>
</feature>
<dbReference type="InterPro" id="IPR016035">
    <property type="entry name" value="Acyl_Trfase/lysoPLipase"/>
</dbReference>
<dbReference type="Pfam" id="PF01734">
    <property type="entry name" value="Patatin"/>
    <property type="match status" value="1"/>
</dbReference>
<accession>A0A7J5TZ26</accession>
<evidence type="ECO:0000313" key="7">
    <source>
        <dbReference type="Proteomes" id="UP000488299"/>
    </source>
</evidence>
<dbReference type="Gene3D" id="3.40.1090.10">
    <property type="entry name" value="Cytosolic phospholipase A2 catalytic domain"/>
    <property type="match status" value="2"/>
</dbReference>
<evidence type="ECO:0000259" key="5">
    <source>
        <dbReference type="PROSITE" id="PS51635"/>
    </source>
</evidence>
<dbReference type="InterPro" id="IPR002641">
    <property type="entry name" value="PNPLA_dom"/>
</dbReference>
<evidence type="ECO:0000256" key="3">
    <source>
        <dbReference type="ARBA" id="ARBA00023098"/>
    </source>
</evidence>
<dbReference type="RefSeq" id="WP_152124896.1">
    <property type="nucleotide sequence ID" value="NZ_WELI01000005.1"/>
</dbReference>
<organism evidence="6 7">
    <name type="scientific">Rudanella paleaurantiibacter</name>
    <dbReference type="NCBI Taxonomy" id="2614655"/>
    <lineage>
        <taxon>Bacteria</taxon>
        <taxon>Pseudomonadati</taxon>
        <taxon>Bacteroidota</taxon>
        <taxon>Cytophagia</taxon>
        <taxon>Cytophagales</taxon>
        <taxon>Cytophagaceae</taxon>
        <taxon>Rudanella</taxon>
    </lineage>
</organism>
<feature type="active site" description="Nucleophile" evidence="4">
    <location>
        <position position="58"/>
    </location>
</feature>
<gene>
    <name evidence="6" type="ORF">F5984_14145</name>
</gene>
<keyword evidence="2 4" id="KW-0442">Lipid degradation</keyword>
<proteinExistence type="predicted"/>
<dbReference type="Proteomes" id="UP000488299">
    <property type="component" value="Unassembled WGS sequence"/>
</dbReference>
<dbReference type="PANTHER" id="PTHR14226:SF57">
    <property type="entry name" value="BLR7027 PROTEIN"/>
    <property type="match status" value="1"/>
</dbReference>
<keyword evidence="7" id="KW-1185">Reference proteome</keyword>
<evidence type="ECO:0000256" key="1">
    <source>
        <dbReference type="ARBA" id="ARBA00022801"/>
    </source>
</evidence>
<dbReference type="InterPro" id="IPR050301">
    <property type="entry name" value="NTE"/>
</dbReference>
<dbReference type="PANTHER" id="PTHR14226">
    <property type="entry name" value="NEUROPATHY TARGET ESTERASE/SWISS CHEESE D.MELANOGASTER"/>
    <property type="match status" value="1"/>
</dbReference>